<sequence>MKGRRMYVGDGKQFVQLLQTAHREQRMLHSSPGSHWGALGDRWSKAGNQEAKSRMQTKRKECWPDPPGRIWRRLSESSQQEEQGPDSGGIFGRRKSKQEARSQTAGRKSVAEA</sequence>
<organism evidence="2 3">
    <name type="scientific">Goodea atripinnis</name>
    <dbReference type="NCBI Taxonomy" id="208336"/>
    <lineage>
        <taxon>Eukaryota</taxon>
        <taxon>Metazoa</taxon>
        <taxon>Chordata</taxon>
        <taxon>Craniata</taxon>
        <taxon>Vertebrata</taxon>
        <taxon>Euteleostomi</taxon>
        <taxon>Actinopterygii</taxon>
        <taxon>Neopterygii</taxon>
        <taxon>Teleostei</taxon>
        <taxon>Neoteleostei</taxon>
        <taxon>Acanthomorphata</taxon>
        <taxon>Ovalentaria</taxon>
        <taxon>Atherinomorphae</taxon>
        <taxon>Cyprinodontiformes</taxon>
        <taxon>Goodeidae</taxon>
        <taxon>Goodea</taxon>
    </lineage>
</organism>
<accession>A0ABV0MXV2</accession>
<dbReference type="EMBL" id="JAHRIO010020041">
    <property type="protein sequence ID" value="MEQ2163958.1"/>
    <property type="molecule type" value="Genomic_DNA"/>
</dbReference>
<reference evidence="2 3" key="1">
    <citation type="submission" date="2021-06" db="EMBL/GenBank/DDBJ databases">
        <authorList>
            <person name="Palmer J.M."/>
        </authorList>
    </citation>
    <scope>NUCLEOTIDE SEQUENCE [LARGE SCALE GENOMIC DNA]</scope>
    <source>
        <strain evidence="2 3">GA_2019</strain>
        <tissue evidence="2">Muscle</tissue>
    </source>
</reference>
<evidence type="ECO:0000313" key="2">
    <source>
        <dbReference type="EMBL" id="MEQ2163958.1"/>
    </source>
</evidence>
<comment type="caution">
    <text evidence="2">The sequence shown here is derived from an EMBL/GenBank/DDBJ whole genome shotgun (WGS) entry which is preliminary data.</text>
</comment>
<name>A0ABV0MXV2_9TELE</name>
<evidence type="ECO:0000313" key="3">
    <source>
        <dbReference type="Proteomes" id="UP001476798"/>
    </source>
</evidence>
<dbReference type="Proteomes" id="UP001476798">
    <property type="component" value="Unassembled WGS sequence"/>
</dbReference>
<evidence type="ECO:0000256" key="1">
    <source>
        <dbReference type="SAM" id="MobiDB-lite"/>
    </source>
</evidence>
<keyword evidence="3" id="KW-1185">Reference proteome</keyword>
<gene>
    <name evidence="2" type="ORF">GOODEAATRI_001577</name>
</gene>
<protein>
    <submittedName>
        <fullName evidence="2">Uncharacterized protein</fullName>
    </submittedName>
</protein>
<proteinExistence type="predicted"/>
<feature type="region of interest" description="Disordered" evidence="1">
    <location>
        <begin position="25"/>
        <end position="113"/>
    </location>
</feature>